<accession>A0A5M3XJJ9</accession>
<dbReference type="EMBL" id="BLAF01000021">
    <property type="protein sequence ID" value="GES21130.1"/>
    <property type="molecule type" value="Genomic_DNA"/>
</dbReference>
<comment type="caution">
    <text evidence="3">The sequence shown here is derived from an EMBL/GenBank/DDBJ whole genome shotgun (WGS) entry which is preliminary data.</text>
</comment>
<reference evidence="3 4" key="1">
    <citation type="submission" date="2019-10" db="EMBL/GenBank/DDBJ databases">
        <title>Whole genome shotgun sequence of Acrocarpospora pleiomorpha NBRC 16267.</title>
        <authorList>
            <person name="Ichikawa N."/>
            <person name="Kimura A."/>
            <person name="Kitahashi Y."/>
            <person name="Komaki H."/>
            <person name="Oguchi A."/>
        </authorList>
    </citation>
    <scope>NUCLEOTIDE SEQUENCE [LARGE SCALE GENOMIC DNA]</scope>
    <source>
        <strain evidence="3 4">NBRC 16267</strain>
    </source>
</reference>
<dbReference type="InterPro" id="IPR037883">
    <property type="entry name" value="Knr4/Smi1-like_sf"/>
</dbReference>
<dbReference type="SUPFAM" id="SSF160631">
    <property type="entry name" value="SMI1/KNR4-like"/>
    <property type="match status" value="1"/>
</dbReference>
<evidence type="ECO:0000313" key="4">
    <source>
        <dbReference type="Proteomes" id="UP000377595"/>
    </source>
</evidence>
<dbReference type="AlphaFoldDB" id="A0A5M3XJJ9"/>
<dbReference type="SUPFAM" id="SSF52949">
    <property type="entry name" value="Macro domain-like"/>
    <property type="match status" value="1"/>
</dbReference>
<proteinExistence type="predicted"/>
<dbReference type="InterPro" id="IPR043472">
    <property type="entry name" value="Macro_dom-like"/>
</dbReference>
<evidence type="ECO:0000313" key="3">
    <source>
        <dbReference type="EMBL" id="GES21130.1"/>
    </source>
</evidence>
<dbReference type="Proteomes" id="UP000377595">
    <property type="component" value="Unassembled WGS sequence"/>
</dbReference>
<keyword evidence="4" id="KW-1185">Reference proteome</keyword>
<evidence type="ECO:0000259" key="2">
    <source>
        <dbReference type="Pfam" id="PF09346"/>
    </source>
</evidence>
<dbReference type="Gene3D" id="3.40.220.10">
    <property type="entry name" value="Leucine Aminopeptidase, subunit E, domain 1"/>
    <property type="match status" value="1"/>
</dbReference>
<sequence>MRMRVVKGDITNEHADTANSSLLGGGGVGGAIHGRGGPAILDECRKLQARIGHDHFMHLTHGDMGDDRVVDALFARVATKAARDRPPRGVTAAEVAEAERSLGFSLPPMLVRLYTDVANGGFGPAYHVLPLVGDGRTAVSSYHHERRISWPAQVLPLLDWGCGMYAAADCRDPDVPVLLFEPNGIEDDWHHAWYVDADSLTHWLETWLAETGWYGEEPSDDIEMAQWEAARERLAE</sequence>
<evidence type="ECO:0000259" key="1">
    <source>
        <dbReference type="Pfam" id="PF01661"/>
    </source>
</evidence>
<feature type="domain" description="Knr4/Smi1-like" evidence="2">
    <location>
        <begin position="89"/>
        <end position="205"/>
    </location>
</feature>
<dbReference type="InterPro" id="IPR018958">
    <property type="entry name" value="Knr4/Smi1-like_dom"/>
</dbReference>
<evidence type="ECO:0008006" key="5">
    <source>
        <dbReference type="Google" id="ProtNLM"/>
    </source>
</evidence>
<protein>
    <recommendedName>
        <fullName evidence="5">Knr4/Smi1-like domain-containing protein</fullName>
    </recommendedName>
</protein>
<gene>
    <name evidence="3" type="ORF">Aple_040260</name>
</gene>
<dbReference type="Gene3D" id="3.40.1580.10">
    <property type="entry name" value="SMI1/KNR4-like"/>
    <property type="match status" value="1"/>
</dbReference>
<feature type="domain" description="Macro" evidence="1">
    <location>
        <begin position="17"/>
        <end position="50"/>
    </location>
</feature>
<dbReference type="InterPro" id="IPR002589">
    <property type="entry name" value="Macro_dom"/>
</dbReference>
<name>A0A5M3XJJ9_9ACTN</name>
<organism evidence="3 4">
    <name type="scientific">Acrocarpospora pleiomorpha</name>
    <dbReference type="NCBI Taxonomy" id="90975"/>
    <lineage>
        <taxon>Bacteria</taxon>
        <taxon>Bacillati</taxon>
        <taxon>Actinomycetota</taxon>
        <taxon>Actinomycetes</taxon>
        <taxon>Streptosporangiales</taxon>
        <taxon>Streptosporangiaceae</taxon>
        <taxon>Acrocarpospora</taxon>
    </lineage>
</organism>
<dbReference type="Pfam" id="PF09346">
    <property type="entry name" value="SMI1_KNR4"/>
    <property type="match status" value="1"/>
</dbReference>
<dbReference type="Pfam" id="PF01661">
    <property type="entry name" value="Macro"/>
    <property type="match status" value="1"/>
</dbReference>